<evidence type="ECO:0000313" key="1">
    <source>
        <dbReference type="EMBL" id="QEC55295.1"/>
    </source>
</evidence>
<dbReference type="AlphaFoldDB" id="A0A5B8UG17"/>
<dbReference type="EMBL" id="CP042433">
    <property type="protein sequence ID" value="QEC55295.1"/>
    <property type="molecule type" value="Genomic_DNA"/>
</dbReference>
<sequence>MHFKNRLAETVADNEENVVLSVAEKFQEEFLTQDRIFFWLSDELKKQIGLLQKDMYVDGELFHEAVRNQIELRREIKKTEALFTEIKNCYALYLNERYAVETG</sequence>
<dbReference type="Proteomes" id="UP000321204">
    <property type="component" value="Chromosome"/>
</dbReference>
<dbReference type="RefSeq" id="WP_146783706.1">
    <property type="nucleotide sequence ID" value="NZ_BAABIO010000006.1"/>
</dbReference>
<accession>A0A5B8UG17</accession>
<gene>
    <name evidence="1" type="ORF">FSB75_05035</name>
</gene>
<organism evidence="1 2">
    <name type="scientific">Flavisolibacter ginsenosidimutans</name>
    <dbReference type="NCBI Taxonomy" id="661481"/>
    <lineage>
        <taxon>Bacteria</taxon>
        <taxon>Pseudomonadati</taxon>
        <taxon>Bacteroidota</taxon>
        <taxon>Chitinophagia</taxon>
        <taxon>Chitinophagales</taxon>
        <taxon>Chitinophagaceae</taxon>
        <taxon>Flavisolibacter</taxon>
    </lineage>
</organism>
<proteinExistence type="predicted"/>
<reference evidence="1 2" key="1">
    <citation type="journal article" date="2015" name="Int. J. Syst. Evol. Microbiol.">
        <title>Flavisolibacter ginsenosidimutans sp. nov., with ginsenoside-converting activity isolated from soil used for cultivating ginseng.</title>
        <authorList>
            <person name="Zhao Y."/>
            <person name="Liu Q."/>
            <person name="Kang M.S."/>
            <person name="Jin F."/>
            <person name="Yu H."/>
            <person name="Im W.T."/>
        </authorList>
    </citation>
    <scope>NUCLEOTIDE SEQUENCE [LARGE SCALE GENOMIC DNA]</scope>
    <source>
        <strain evidence="1 2">Gsoil 636</strain>
    </source>
</reference>
<protein>
    <submittedName>
        <fullName evidence="1">Uncharacterized protein</fullName>
    </submittedName>
</protein>
<keyword evidence="2" id="KW-1185">Reference proteome</keyword>
<name>A0A5B8UG17_9BACT</name>
<dbReference type="KEGG" id="fgg:FSB75_05035"/>
<evidence type="ECO:0000313" key="2">
    <source>
        <dbReference type="Proteomes" id="UP000321204"/>
    </source>
</evidence>